<dbReference type="RefSeq" id="WP_012869791.1">
    <property type="nucleotide sequence ID" value="NC_013522.1"/>
</dbReference>
<dbReference type="EnsemblBacteria" id="ACZ19276">
    <property type="protein sequence ID" value="ACZ19276"/>
    <property type="gene ID" value="Taci_1044"/>
</dbReference>
<dbReference type="eggNOG" id="ENOG5033MPZ">
    <property type="taxonomic scope" value="Bacteria"/>
</dbReference>
<organism evidence="1 2">
    <name type="scientific">Thermanaerovibrio acidaminovorans (strain ATCC 49978 / DSM 6589 / Su883)</name>
    <name type="common">Selenomonas acidaminovorans</name>
    <dbReference type="NCBI Taxonomy" id="525903"/>
    <lineage>
        <taxon>Bacteria</taxon>
        <taxon>Thermotogati</taxon>
        <taxon>Synergistota</taxon>
        <taxon>Synergistia</taxon>
        <taxon>Synergistales</taxon>
        <taxon>Synergistaceae</taxon>
        <taxon>Thermanaerovibrio</taxon>
    </lineage>
</organism>
<dbReference type="AlphaFoldDB" id="D1B5I5"/>
<accession>D1B5I5</accession>
<evidence type="ECO:0000313" key="1">
    <source>
        <dbReference type="EMBL" id="ACZ19276.1"/>
    </source>
</evidence>
<sequence length="200" mass="21537">MTSDATQPRGLFALMAQRTKEGRRVRWLFSILCLALLGAECYGSYTVFTSSATTPETLRSASPEEDQQRALSEVPFERAYMEMRMSSLETAQLASASAGNPFRRPAAAIEVPPMVPSIGPDGVPVAPPPEVQPPMVTVRAVMILGSKAAAVADIEGDGQAVILRVGSSFDGGRGKVLNISTSGLRFRWRERVYDAAFQAN</sequence>
<gene>
    <name evidence="1" type="ordered locus">Taci_1044</name>
</gene>
<name>D1B5I5_THEAS</name>
<keyword evidence="2" id="KW-1185">Reference proteome</keyword>
<reference evidence="1 2" key="1">
    <citation type="journal article" date="2009" name="Stand. Genomic Sci.">
        <title>Complete genome sequence of Thermanaerovibrio acidaminovorans type strain (Su883).</title>
        <authorList>
            <person name="Chovatia M."/>
            <person name="Sikorski J."/>
            <person name="Schroder M."/>
            <person name="Lapidus A."/>
            <person name="Nolan M."/>
            <person name="Tice H."/>
            <person name="Glavina Del Rio T."/>
            <person name="Copeland A."/>
            <person name="Cheng J.F."/>
            <person name="Lucas S."/>
            <person name="Chen F."/>
            <person name="Bruce D."/>
            <person name="Goodwin L."/>
            <person name="Pitluck S."/>
            <person name="Ivanova N."/>
            <person name="Mavromatis K."/>
            <person name="Ovchinnikova G."/>
            <person name="Pati A."/>
            <person name="Chen A."/>
            <person name="Palaniappan K."/>
            <person name="Land M."/>
            <person name="Hauser L."/>
            <person name="Chang Y.J."/>
            <person name="Jeffries C.D."/>
            <person name="Chain P."/>
            <person name="Saunders E."/>
            <person name="Detter J.C."/>
            <person name="Brettin T."/>
            <person name="Rohde M."/>
            <person name="Goker M."/>
            <person name="Spring S."/>
            <person name="Bristow J."/>
            <person name="Markowitz V."/>
            <person name="Hugenholtz P."/>
            <person name="Kyrpides N.C."/>
            <person name="Klenk H.P."/>
            <person name="Eisen J.A."/>
        </authorList>
    </citation>
    <scope>NUCLEOTIDE SEQUENCE [LARGE SCALE GENOMIC DNA]</scope>
    <source>
        <strain evidence="2">ATCC 49978 / DSM 6589 / Su883</strain>
    </source>
</reference>
<evidence type="ECO:0000313" key="2">
    <source>
        <dbReference type="Proteomes" id="UP000002030"/>
    </source>
</evidence>
<dbReference type="Proteomes" id="UP000002030">
    <property type="component" value="Chromosome"/>
</dbReference>
<protein>
    <submittedName>
        <fullName evidence="1">Uncharacterized protein</fullName>
    </submittedName>
</protein>
<dbReference type="HOGENOM" id="CLU_1365656_0_0_0"/>
<proteinExistence type="predicted"/>
<dbReference type="OrthoDB" id="10019905at2"/>
<dbReference type="STRING" id="525903.Taci_1044"/>
<dbReference type="KEGG" id="tai:Taci_1044"/>
<dbReference type="EMBL" id="CP001818">
    <property type="protein sequence ID" value="ACZ19276.1"/>
    <property type="molecule type" value="Genomic_DNA"/>
</dbReference>